<dbReference type="InterPro" id="IPR045886">
    <property type="entry name" value="ThiF/MoeB/HesA"/>
</dbReference>
<dbReference type="InterPro" id="IPR000594">
    <property type="entry name" value="ThiF_NAD_FAD-bd"/>
</dbReference>
<dbReference type="GO" id="GO:0008146">
    <property type="term" value="F:sulfotransferase activity"/>
    <property type="evidence" value="ECO:0007669"/>
    <property type="project" value="TreeGrafter"/>
</dbReference>
<dbReference type="Pfam" id="PF00899">
    <property type="entry name" value="ThiF"/>
    <property type="match status" value="1"/>
</dbReference>
<gene>
    <name evidence="3" type="ORF">BC792_112123</name>
</gene>
<dbReference type="PROSITE" id="PS50206">
    <property type="entry name" value="RHODANESE_3"/>
    <property type="match status" value="1"/>
</dbReference>
<evidence type="ECO:0000256" key="1">
    <source>
        <dbReference type="ARBA" id="ARBA00009919"/>
    </source>
</evidence>
<dbReference type="InterPro" id="IPR036873">
    <property type="entry name" value="Rhodanese-like_dom_sf"/>
</dbReference>
<dbReference type="GO" id="GO:0008641">
    <property type="term" value="F:ubiquitin-like modifier activating enzyme activity"/>
    <property type="evidence" value="ECO:0007669"/>
    <property type="project" value="InterPro"/>
</dbReference>
<keyword evidence="3" id="KW-0808">Transferase</keyword>
<sequence>MPINYERYGCQIALPDFGDDAQRRLSEARVLIVGVGGLGCPVSQYLVAAGVGTIGIVDDDRITMSNLHRQILYTTADIGKLKAAVAVERLQEQNPETQLIAYPIRVNSDNVMELVAGYDLVIEGTDNIETKCLLNDACVLSGKPLVYGAVYQREGHVSVWNVLHDDGSYSPNYRDVFPAIERAQVPNCREGGVMPPLVGIVGSMQANEAIKYFTQRGSVLAGKLWIFNAEDGRTNIIRLKKTNIRPITAVLPSVSLIPFETVKDATDCFELIDVRTAEEHSAFNIGGRCISIDTLHENLDGLKTVALPVVCYCHSGGRSATAASIIKGAYPEKTVYSLAGGIAGLMARNGRG</sequence>
<dbReference type="InterPro" id="IPR035985">
    <property type="entry name" value="Ubiquitin-activating_enz"/>
</dbReference>
<dbReference type="Gene3D" id="3.40.250.10">
    <property type="entry name" value="Rhodanese-like domain"/>
    <property type="match status" value="1"/>
</dbReference>
<reference evidence="3 4" key="1">
    <citation type="submission" date="2019-07" db="EMBL/GenBank/DDBJ databases">
        <title>Genomic Encyclopedia of Archaeal and Bacterial Type Strains, Phase II (KMG-II): from individual species to whole genera.</title>
        <authorList>
            <person name="Goeker M."/>
        </authorList>
    </citation>
    <scope>NUCLEOTIDE SEQUENCE [LARGE SCALE GENOMIC DNA]</scope>
    <source>
        <strain evidence="3 4">DSM 18850</strain>
    </source>
</reference>
<dbReference type="GO" id="GO:0016779">
    <property type="term" value="F:nucleotidyltransferase activity"/>
    <property type="evidence" value="ECO:0007669"/>
    <property type="project" value="UniProtKB-KW"/>
</dbReference>
<dbReference type="CDD" id="cd00757">
    <property type="entry name" value="ThiF_MoeB_HesA_family"/>
    <property type="match status" value="1"/>
</dbReference>
<name>A0A5S5DGI5_9SPHI</name>
<dbReference type="PANTHER" id="PTHR10953:SF102">
    <property type="entry name" value="ADENYLYLTRANSFERASE AND SULFURTRANSFERASE MOCS3"/>
    <property type="match status" value="1"/>
</dbReference>
<dbReference type="OrthoDB" id="9804286at2"/>
<dbReference type="SUPFAM" id="SSF69572">
    <property type="entry name" value="Activating enzymes of the ubiquitin-like proteins"/>
    <property type="match status" value="1"/>
</dbReference>
<keyword evidence="4" id="KW-1185">Reference proteome</keyword>
<dbReference type="AlphaFoldDB" id="A0A5S5DGI5"/>
<evidence type="ECO:0000259" key="2">
    <source>
        <dbReference type="PROSITE" id="PS50206"/>
    </source>
</evidence>
<evidence type="ECO:0000313" key="3">
    <source>
        <dbReference type="EMBL" id="TYP94458.1"/>
    </source>
</evidence>
<organism evidence="3 4">
    <name type="scientific">Sphingobacterium allocomposti</name>
    <dbReference type="NCBI Taxonomy" id="415956"/>
    <lineage>
        <taxon>Bacteria</taxon>
        <taxon>Pseudomonadati</taxon>
        <taxon>Bacteroidota</taxon>
        <taxon>Sphingobacteriia</taxon>
        <taxon>Sphingobacteriales</taxon>
        <taxon>Sphingobacteriaceae</taxon>
        <taxon>Sphingobacterium</taxon>
    </lineage>
</organism>
<accession>A0A5S5DGI5</accession>
<dbReference type="RefSeq" id="WP_148908940.1">
    <property type="nucleotide sequence ID" value="NZ_VNHX01000012.1"/>
</dbReference>
<feature type="domain" description="Rhodanese" evidence="2">
    <location>
        <begin position="308"/>
        <end position="350"/>
    </location>
</feature>
<comment type="similarity">
    <text evidence="1">Belongs to the HesA/MoeB/ThiF family.</text>
</comment>
<dbReference type="GO" id="GO:0005829">
    <property type="term" value="C:cytosol"/>
    <property type="evidence" value="ECO:0007669"/>
    <property type="project" value="TreeGrafter"/>
</dbReference>
<dbReference type="EMBL" id="VNHX01000012">
    <property type="protein sequence ID" value="TYP94458.1"/>
    <property type="molecule type" value="Genomic_DNA"/>
</dbReference>
<dbReference type="PANTHER" id="PTHR10953">
    <property type="entry name" value="UBIQUITIN-ACTIVATING ENZYME E1"/>
    <property type="match status" value="1"/>
</dbReference>
<dbReference type="FunFam" id="3.40.50.720:FF:000080">
    <property type="entry name" value="Thiazole biosynthesis adenylyltransferase ThiF"/>
    <property type="match status" value="1"/>
</dbReference>
<dbReference type="GO" id="GO:0004792">
    <property type="term" value="F:thiosulfate-cyanide sulfurtransferase activity"/>
    <property type="evidence" value="ECO:0007669"/>
    <property type="project" value="TreeGrafter"/>
</dbReference>
<dbReference type="CDD" id="cd00158">
    <property type="entry name" value="RHOD"/>
    <property type="match status" value="1"/>
</dbReference>
<keyword evidence="3" id="KW-0548">Nucleotidyltransferase</keyword>
<dbReference type="Gene3D" id="3.40.50.720">
    <property type="entry name" value="NAD(P)-binding Rossmann-like Domain"/>
    <property type="match status" value="1"/>
</dbReference>
<comment type="caution">
    <text evidence="3">The sequence shown here is derived from an EMBL/GenBank/DDBJ whole genome shotgun (WGS) entry which is preliminary data.</text>
</comment>
<evidence type="ECO:0000313" key="4">
    <source>
        <dbReference type="Proteomes" id="UP000325105"/>
    </source>
</evidence>
<dbReference type="Pfam" id="PF00581">
    <property type="entry name" value="Rhodanese"/>
    <property type="match status" value="1"/>
</dbReference>
<proteinExistence type="inferred from homology"/>
<dbReference type="Proteomes" id="UP000325105">
    <property type="component" value="Unassembled WGS sequence"/>
</dbReference>
<protein>
    <submittedName>
        <fullName evidence="3">Adenylyltransferase/sulfurtransferase</fullName>
    </submittedName>
</protein>
<dbReference type="InterPro" id="IPR001763">
    <property type="entry name" value="Rhodanese-like_dom"/>
</dbReference>